<protein>
    <submittedName>
        <fullName evidence="2">GNAT family N-acetyltransferase</fullName>
    </submittedName>
</protein>
<feature type="domain" description="N-acetyltransferase" evidence="1">
    <location>
        <begin position="1"/>
        <end position="141"/>
    </location>
</feature>
<dbReference type="PANTHER" id="PTHR13355:SF9">
    <property type="entry name" value="ACETYLTRANSFERASE BSU40680-RELATED"/>
    <property type="match status" value="1"/>
</dbReference>
<proteinExistence type="predicted"/>
<dbReference type="SUPFAM" id="SSF55729">
    <property type="entry name" value="Acyl-CoA N-acyltransferases (Nat)"/>
    <property type="match status" value="1"/>
</dbReference>
<name>A0ABV8JH29_9BACL</name>
<gene>
    <name evidence="2" type="ORF">ACFOUO_07380</name>
</gene>
<dbReference type="InterPro" id="IPR000182">
    <property type="entry name" value="GNAT_dom"/>
</dbReference>
<dbReference type="CDD" id="cd04301">
    <property type="entry name" value="NAT_SF"/>
    <property type="match status" value="1"/>
</dbReference>
<evidence type="ECO:0000259" key="1">
    <source>
        <dbReference type="PROSITE" id="PS51186"/>
    </source>
</evidence>
<dbReference type="InterPro" id="IPR039143">
    <property type="entry name" value="GNPNAT1-like"/>
</dbReference>
<dbReference type="PANTHER" id="PTHR13355">
    <property type="entry name" value="GLUCOSAMINE 6-PHOSPHATE N-ACETYLTRANSFERASE"/>
    <property type="match status" value="1"/>
</dbReference>
<accession>A0ABV8JH29</accession>
<organism evidence="2 3">
    <name type="scientific">Salinithrix halophila</name>
    <dbReference type="NCBI Taxonomy" id="1485204"/>
    <lineage>
        <taxon>Bacteria</taxon>
        <taxon>Bacillati</taxon>
        <taxon>Bacillota</taxon>
        <taxon>Bacilli</taxon>
        <taxon>Bacillales</taxon>
        <taxon>Thermoactinomycetaceae</taxon>
        <taxon>Salinithrix</taxon>
    </lineage>
</organism>
<dbReference type="Gene3D" id="3.40.630.30">
    <property type="match status" value="1"/>
</dbReference>
<dbReference type="InterPro" id="IPR016181">
    <property type="entry name" value="Acyl_CoA_acyltransferase"/>
</dbReference>
<dbReference type="Proteomes" id="UP001595843">
    <property type="component" value="Unassembled WGS sequence"/>
</dbReference>
<keyword evidence="3" id="KW-1185">Reference proteome</keyword>
<dbReference type="EMBL" id="JBHSAP010000009">
    <property type="protein sequence ID" value="MFC4076629.1"/>
    <property type="molecule type" value="Genomic_DNA"/>
</dbReference>
<sequence>MKTKRVTTSSELEEVFRIRTTVFVEEQGVPLEEEIDAFEKEAVHVLAFYHEQAVGTGRLRIVEDTAKLERICVLDSYRQYGLGRAIVHALEEIAKEKGLTKVKLHGQTHAERFYSQLGYQKASDVFMEEGIPHRLMVKDLGQ</sequence>
<dbReference type="Pfam" id="PF13673">
    <property type="entry name" value="Acetyltransf_10"/>
    <property type="match status" value="1"/>
</dbReference>
<evidence type="ECO:0000313" key="2">
    <source>
        <dbReference type="EMBL" id="MFC4076629.1"/>
    </source>
</evidence>
<dbReference type="PROSITE" id="PS51186">
    <property type="entry name" value="GNAT"/>
    <property type="match status" value="1"/>
</dbReference>
<reference evidence="3" key="1">
    <citation type="journal article" date="2019" name="Int. J. Syst. Evol. Microbiol.">
        <title>The Global Catalogue of Microorganisms (GCM) 10K type strain sequencing project: providing services to taxonomists for standard genome sequencing and annotation.</title>
        <authorList>
            <consortium name="The Broad Institute Genomics Platform"/>
            <consortium name="The Broad Institute Genome Sequencing Center for Infectious Disease"/>
            <person name="Wu L."/>
            <person name="Ma J."/>
        </authorList>
    </citation>
    <scope>NUCLEOTIDE SEQUENCE [LARGE SCALE GENOMIC DNA]</scope>
    <source>
        <strain evidence="3">IBRC-M 10813</strain>
    </source>
</reference>
<dbReference type="RefSeq" id="WP_380703741.1">
    <property type="nucleotide sequence ID" value="NZ_JBHSAP010000009.1"/>
</dbReference>
<comment type="caution">
    <text evidence="2">The sequence shown here is derived from an EMBL/GenBank/DDBJ whole genome shotgun (WGS) entry which is preliminary data.</text>
</comment>
<evidence type="ECO:0000313" key="3">
    <source>
        <dbReference type="Proteomes" id="UP001595843"/>
    </source>
</evidence>